<dbReference type="EMBL" id="ARQD01000001">
    <property type="protein sequence ID" value="KIX85641.1"/>
    <property type="molecule type" value="Genomic_DNA"/>
</dbReference>
<sequence>MFALMCRSLYFMIVLGICFLPTFTRAQQEIRWPTILKFLAIQLFVTEIAKRFNCEPDDNKEPVQMMIGIDPSLLEHLEKKNADSSIK</sequence>
<evidence type="ECO:0000313" key="2">
    <source>
        <dbReference type="Proteomes" id="UP000032214"/>
    </source>
</evidence>
<dbReference type="Proteomes" id="UP000032214">
    <property type="component" value="Unassembled WGS sequence"/>
</dbReference>
<gene>
    <name evidence="1" type="ORF">J120_01715</name>
</gene>
<protein>
    <submittedName>
        <fullName evidence="1">Uncharacterized protein</fullName>
    </submittedName>
</protein>
<keyword evidence="2" id="KW-1185">Reference proteome</keyword>
<dbReference type="STRING" id="1306947.J120_01715"/>
<comment type="caution">
    <text evidence="1">The sequence shown here is derived from an EMBL/GenBank/DDBJ whole genome shotgun (WGS) entry which is preliminary data.</text>
</comment>
<evidence type="ECO:0000313" key="1">
    <source>
        <dbReference type="EMBL" id="KIX85641.1"/>
    </source>
</evidence>
<reference evidence="1 2" key="1">
    <citation type="journal article" date="2013" name="Proc. Natl. Acad. Sci. U.S.A.">
        <title>Candidate phylum TM6 genome recovered from a hospital sink biofilm provides genomic insights into this uncultivated phylum.</title>
        <authorList>
            <person name="McLean J.S."/>
            <person name="Lombardo M.J."/>
            <person name="Badger J.H."/>
            <person name="Edlund A."/>
            <person name="Novotny M."/>
            <person name="Yee-Greenbaum J."/>
            <person name="Vyahhi N."/>
            <person name="Hall A.P."/>
            <person name="Yang Y."/>
            <person name="Dupont C.L."/>
            <person name="Ziegler M.G."/>
            <person name="Chitsaz H."/>
            <person name="Allen A.E."/>
            <person name="Yooseph S."/>
            <person name="Tesler G."/>
            <person name="Pevzner P.A."/>
            <person name="Friedman R.M."/>
            <person name="Nealson K.H."/>
            <person name="Venter J.C."/>
            <person name="Lasken R.S."/>
        </authorList>
    </citation>
    <scope>NUCLEOTIDE SEQUENCE [LARGE SCALE GENOMIC DNA]</scope>
    <source>
        <strain evidence="1 2">TM6SC1</strain>
    </source>
</reference>
<organism evidence="1 2">
    <name type="scientific">candidate division TM6 bacterium JCVI TM6SC1</name>
    <dbReference type="NCBI Taxonomy" id="1306947"/>
    <lineage>
        <taxon>Bacteria</taxon>
        <taxon>Candidatus Babelota</taxon>
        <taxon>Vermiphilus</taxon>
    </lineage>
</organism>
<accession>A0A0D2JF29</accession>
<proteinExistence type="predicted"/>
<dbReference type="AlphaFoldDB" id="A0A0D2JF29"/>
<name>A0A0D2JF29_9BACT</name>